<accession>A0A074THT7</accession>
<evidence type="ECO:0000313" key="2">
    <source>
        <dbReference type="EMBL" id="KEP69715.1"/>
    </source>
</evidence>
<reference evidence="2 3" key="1">
    <citation type="submission" date="2014-03" db="EMBL/GenBank/DDBJ databases">
        <title>The draft genome sequence of Thioclava dalianensis DLFJ1-1.</title>
        <authorList>
            <person name="Lai Q."/>
            <person name="Shao Z."/>
        </authorList>
    </citation>
    <scope>NUCLEOTIDE SEQUENCE [LARGE SCALE GENOMIC DNA]</scope>
    <source>
        <strain evidence="2 3">DLFJ1-1</strain>
    </source>
</reference>
<dbReference type="Proteomes" id="UP000027725">
    <property type="component" value="Unassembled WGS sequence"/>
</dbReference>
<dbReference type="AlphaFoldDB" id="A0A074THT7"/>
<comment type="caution">
    <text evidence="2">The sequence shown here is derived from an EMBL/GenBank/DDBJ whole genome shotgun (WGS) entry which is preliminary data.</text>
</comment>
<organism evidence="2 3">
    <name type="scientific">Thioclava dalianensis</name>
    <dbReference type="NCBI Taxonomy" id="1185766"/>
    <lineage>
        <taxon>Bacteria</taxon>
        <taxon>Pseudomonadati</taxon>
        <taxon>Pseudomonadota</taxon>
        <taxon>Alphaproteobacteria</taxon>
        <taxon>Rhodobacterales</taxon>
        <taxon>Paracoccaceae</taxon>
        <taxon>Thioclava</taxon>
    </lineage>
</organism>
<protein>
    <submittedName>
        <fullName evidence="2">Uncharacterized protein</fullName>
    </submittedName>
</protein>
<name>A0A074THT7_9RHOB</name>
<feature type="region of interest" description="Disordered" evidence="1">
    <location>
        <begin position="23"/>
        <end position="62"/>
    </location>
</feature>
<sequence>MVHHGAGFHGKLAGGWRASCRGQHRLANRPAPRDRAVSRLHGQSRRSRDLHGAFGAARWHAL</sequence>
<gene>
    <name evidence="2" type="ORF">DL1_02550</name>
</gene>
<dbReference type="EMBL" id="JHEH01000011">
    <property type="protein sequence ID" value="KEP69715.1"/>
    <property type="molecule type" value="Genomic_DNA"/>
</dbReference>
<evidence type="ECO:0000313" key="3">
    <source>
        <dbReference type="Proteomes" id="UP000027725"/>
    </source>
</evidence>
<evidence type="ECO:0000256" key="1">
    <source>
        <dbReference type="SAM" id="MobiDB-lite"/>
    </source>
</evidence>
<keyword evidence="3" id="KW-1185">Reference proteome</keyword>
<proteinExistence type="predicted"/>